<evidence type="ECO:0000256" key="1">
    <source>
        <dbReference type="SAM" id="MobiDB-lite"/>
    </source>
</evidence>
<accession>E9HFW1</accession>
<dbReference type="EMBL" id="GL732637">
    <property type="protein sequence ID" value="EFX69399.1"/>
    <property type="molecule type" value="Genomic_DNA"/>
</dbReference>
<proteinExistence type="predicted"/>
<keyword evidence="3" id="KW-1185">Reference proteome</keyword>
<organism evidence="2 3">
    <name type="scientific">Daphnia pulex</name>
    <name type="common">Water flea</name>
    <dbReference type="NCBI Taxonomy" id="6669"/>
    <lineage>
        <taxon>Eukaryota</taxon>
        <taxon>Metazoa</taxon>
        <taxon>Ecdysozoa</taxon>
        <taxon>Arthropoda</taxon>
        <taxon>Crustacea</taxon>
        <taxon>Branchiopoda</taxon>
        <taxon>Diplostraca</taxon>
        <taxon>Cladocera</taxon>
        <taxon>Anomopoda</taxon>
        <taxon>Daphniidae</taxon>
        <taxon>Daphnia</taxon>
    </lineage>
</organism>
<dbReference type="Proteomes" id="UP000000305">
    <property type="component" value="Unassembled WGS sequence"/>
</dbReference>
<reference evidence="2 3" key="1">
    <citation type="journal article" date="2011" name="Science">
        <title>The ecoresponsive genome of Daphnia pulex.</title>
        <authorList>
            <person name="Colbourne J.K."/>
            <person name="Pfrender M.E."/>
            <person name="Gilbert D."/>
            <person name="Thomas W.K."/>
            <person name="Tucker A."/>
            <person name="Oakley T.H."/>
            <person name="Tokishita S."/>
            <person name="Aerts A."/>
            <person name="Arnold G.J."/>
            <person name="Basu M.K."/>
            <person name="Bauer D.J."/>
            <person name="Caceres C.E."/>
            <person name="Carmel L."/>
            <person name="Casola C."/>
            <person name="Choi J.H."/>
            <person name="Detter J.C."/>
            <person name="Dong Q."/>
            <person name="Dusheyko S."/>
            <person name="Eads B.D."/>
            <person name="Frohlich T."/>
            <person name="Geiler-Samerotte K.A."/>
            <person name="Gerlach D."/>
            <person name="Hatcher P."/>
            <person name="Jogdeo S."/>
            <person name="Krijgsveld J."/>
            <person name="Kriventseva E.V."/>
            <person name="Kultz D."/>
            <person name="Laforsch C."/>
            <person name="Lindquist E."/>
            <person name="Lopez J."/>
            <person name="Manak J.R."/>
            <person name="Muller J."/>
            <person name="Pangilinan J."/>
            <person name="Patwardhan R.P."/>
            <person name="Pitluck S."/>
            <person name="Pritham E.J."/>
            <person name="Rechtsteiner A."/>
            <person name="Rho M."/>
            <person name="Rogozin I.B."/>
            <person name="Sakarya O."/>
            <person name="Salamov A."/>
            <person name="Schaack S."/>
            <person name="Shapiro H."/>
            <person name="Shiga Y."/>
            <person name="Skalitzky C."/>
            <person name="Smith Z."/>
            <person name="Souvorov A."/>
            <person name="Sung W."/>
            <person name="Tang Z."/>
            <person name="Tsuchiya D."/>
            <person name="Tu H."/>
            <person name="Vos H."/>
            <person name="Wang M."/>
            <person name="Wolf Y.I."/>
            <person name="Yamagata H."/>
            <person name="Yamada T."/>
            <person name="Ye Y."/>
            <person name="Shaw J.R."/>
            <person name="Andrews J."/>
            <person name="Crease T.J."/>
            <person name="Tang H."/>
            <person name="Lucas S.M."/>
            <person name="Robertson H.M."/>
            <person name="Bork P."/>
            <person name="Koonin E.V."/>
            <person name="Zdobnov E.M."/>
            <person name="Grigoriev I.V."/>
            <person name="Lynch M."/>
            <person name="Boore J.L."/>
        </authorList>
    </citation>
    <scope>NUCLEOTIDE SEQUENCE [LARGE SCALE GENOMIC DNA]</scope>
</reference>
<protein>
    <submittedName>
        <fullName evidence="2">Uncharacterized protein</fullName>
    </submittedName>
</protein>
<sequence length="205" mass="22877">MPEAVVPPTVPAEPIPVLAIPGQAVVPSTPGQAEIPCPAPDTAPVDLGKEDPPPRHPARAPKPSSLGDRAKVCTSIRRLPRPKFYPSAHHPKKYEEDIHVIMFSKKAYAFSYSFVYLHFWTITNSYSLLLHGLSPSMQKCILLQQHLLHVFAKFLQAIYEDPTLCTRLYAEKKHDALTALEVVLLREIIAVKDIFDPFKAILGRL</sequence>
<gene>
    <name evidence="2" type="ORF">DAPPUDRAFT_329175</name>
</gene>
<name>E9HFW1_DAPPU</name>
<evidence type="ECO:0000313" key="2">
    <source>
        <dbReference type="EMBL" id="EFX69399.1"/>
    </source>
</evidence>
<dbReference type="KEGG" id="dpx:DAPPUDRAFT_329175"/>
<dbReference type="AlphaFoldDB" id="E9HFW1"/>
<evidence type="ECO:0000313" key="3">
    <source>
        <dbReference type="Proteomes" id="UP000000305"/>
    </source>
</evidence>
<dbReference type="InParanoid" id="E9HFW1"/>
<feature type="region of interest" description="Disordered" evidence="1">
    <location>
        <begin position="28"/>
        <end position="67"/>
    </location>
</feature>
<dbReference type="HOGENOM" id="CLU_1338753_0_0_1"/>